<keyword evidence="2" id="KW-1185">Reference proteome</keyword>
<dbReference type="KEGG" id="mrtj:KHC33_13920"/>
<proteinExistence type="predicted"/>
<evidence type="ECO:0000313" key="1">
    <source>
        <dbReference type="EMBL" id="QVV88408.1"/>
    </source>
</evidence>
<dbReference type="GeneID" id="65098302"/>
<dbReference type="AlphaFoldDB" id="A0A8E7EGQ0"/>
<gene>
    <name evidence="1" type="ORF">KHC33_13920</name>
</gene>
<reference evidence="1 2" key="1">
    <citation type="submission" date="2021-05" db="EMBL/GenBank/DDBJ databases">
        <title>A novel Methanospirillum isolate from a pyrite-forming mixed culture.</title>
        <authorList>
            <person name="Bunk B."/>
            <person name="Sproer C."/>
            <person name="Spring S."/>
            <person name="Pester M."/>
        </authorList>
    </citation>
    <scope>NUCLEOTIDE SEQUENCE [LARGE SCALE GENOMIC DNA]</scope>
    <source>
        <strain evidence="1 2">J.3.6.1-F.2.7.3</strain>
    </source>
</reference>
<dbReference type="RefSeq" id="WP_214419217.1">
    <property type="nucleotide sequence ID" value="NZ_CP075546.1"/>
</dbReference>
<evidence type="ECO:0000313" key="2">
    <source>
        <dbReference type="Proteomes" id="UP000680656"/>
    </source>
</evidence>
<accession>A0A8E7EGQ0</accession>
<sequence>MPPEDPLTLPFIDLQSDNNVNSIGPDFAPSYHVPLMILPDIVPVIFPSFRGYIPFTELPDWVREIAPPKNCGAPGHDPVHEHPTVFFDDLEIS</sequence>
<name>A0A8E7EGQ0_9EURY</name>
<dbReference type="EMBL" id="CP075546">
    <property type="protein sequence ID" value="QVV88408.1"/>
    <property type="molecule type" value="Genomic_DNA"/>
</dbReference>
<organism evidence="1 2">
    <name type="scientific">Methanospirillum purgamenti</name>
    <dbReference type="NCBI Taxonomy" id="2834276"/>
    <lineage>
        <taxon>Archaea</taxon>
        <taxon>Methanobacteriati</taxon>
        <taxon>Methanobacteriota</taxon>
        <taxon>Stenosarchaea group</taxon>
        <taxon>Methanomicrobia</taxon>
        <taxon>Methanomicrobiales</taxon>
        <taxon>Methanospirillaceae</taxon>
        <taxon>Methanospirillum</taxon>
    </lineage>
</organism>
<protein>
    <submittedName>
        <fullName evidence="1">Uncharacterized protein</fullName>
    </submittedName>
</protein>
<dbReference type="Proteomes" id="UP000680656">
    <property type="component" value="Chromosome"/>
</dbReference>